<evidence type="ECO:0000313" key="2">
    <source>
        <dbReference type="Proteomes" id="UP000191056"/>
    </source>
</evidence>
<keyword evidence="2" id="KW-1185">Reference proteome</keyword>
<reference evidence="1 2" key="1">
    <citation type="submission" date="2017-03" db="EMBL/GenBank/DDBJ databases">
        <title>Genome sequence of Clostridium chromiireducens DSM 23318.</title>
        <authorList>
            <person name="Poehlein A."/>
            <person name="Daniel R."/>
        </authorList>
    </citation>
    <scope>NUCLEOTIDE SEQUENCE [LARGE SCALE GENOMIC DNA]</scope>
    <source>
        <strain evidence="1 2">DSM 23318</strain>
    </source>
</reference>
<comment type="caution">
    <text evidence="1">The sequence shown here is derived from an EMBL/GenBank/DDBJ whole genome shotgun (WGS) entry which is preliminary data.</text>
</comment>
<dbReference type="AlphaFoldDB" id="A0A1V4IKI3"/>
<dbReference type="Proteomes" id="UP000191056">
    <property type="component" value="Unassembled WGS sequence"/>
</dbReference>
<dbReference type="OrthoDB" id="1934460at2"/>
<accession>A0A1V4IKI3</accession>
<dbReference type="EMBL" id="MZGT01000038">
    <property type="protein sequence ID" value="OPJ60542.1"/>
    <property type="molecule type" value="Genomic_DNA"/>
</dbReference>
<dbReference type="RefSeq" id="WP_079440519.1">
    <property type="nucleotide sequence ID" value="NZ_JBLZIA010000002.1"/>
</dbReference>
<proteinExistence type="predicted"/>
<dbReference type="STRING" id="225345.CLCHR_28890"/>
<sequence>MKKIVSILLFFIMINIFISGSTNDPYSGKYKTSDNTILELTSNGRCKVIDNFYKDVFYTYGEYTIEDNEIKITFDKDKRNYLNVESLKGKVKGSSIEFYDYTQDGKEWVYSKIE</sequence>
<evidence type="ECO:0000313" key="1">
    <source>
        <dbReference type="EMBL" id="OPJ60542.1"/>
    </source>
</evidence>
<organism evidence="1 2">
    <name type="scientific">Clostridium chromiireducens</name>
    <dbReference type="NCBI Taxonomy" id="225345"/>
    <lineage>
        <taxon>Bacteria</taxon>
        <taxon>Bacillati</taxon>
        <taxon>Bacillota</taxon>
        <taxon>Clostridia</taxon>
        <taxon>Eubacteriales</taxon>
        <taxon>Clostridiaceae</taxon>
        <taxon>Clostridium</taxon>
    </lineage>
</organism>
<name>A0A1V4IKI3_9CLOT</name>
<protein>
    <submittedName>
        <fullName evidence="1">Uncharacterized protein</fullName>
    </submittedName>
</protein>
<gene>
    <name evidence="1" type="ORF">CLCHR_28890</name>
</gene>